<name>A0A8T0W682_PANVG</name>
<evidence type="ECO:0000313" key="1">
    <source>
        <dbReference type="EMBL" id="KAG2642945.1"/>
    </source>
</evidence>
<accession>A0A8T0W682</accession>
<dbReference type="EMBL" id="CM029039">
    <property type="protein sequence ID" value="KAG2642945.1"/>
    <property type="molecule type" value="Genomic_DNA"/>
</dbReference>
<reference evidence="1" key="1">
    <citation type="submission" date="2020-05" db="EMBL/GenBank/DDBJ databases">
        <title>WGS assembly of Panicum virgatum.</title>
        <authorList>
            <person name="Lovell J.T."/>
            <person name="Jenkins J."/>
            <person name="Shu S."/>
            <person name="Juenger T.E."/>
            <person name="Schmutz J."/>
        </authorList>
    </citation>
    <scope>NUCLEOTIDE SEQUENCE</scope>
    <source>
        <strain evidence="1">AP13</strain>
    </source>
</reference>
<sequence length="56" mass="5814">MAARKRSSGLPSSRHASPGCRACEAGASVVFLPKLPVTSCPEKEGAGRCACHFLRA</sequence>
<evidence type="ECO:0000313" key="2">
    <source>
        <dbReference type="Proteomes" id="UP000823388"/>
    </source>
</evidence>
<dbReference type="AlphaFoldDB" id="A0A8T0W682"/>
<dbReference type="Proteomes" id="UP000823388">
    <property type="component" value="Chromosome 2K"/>
</dbReference>
<keyword evidence="2" id="KW-1185">Reference proteome</keyword>
<organism evidence="1 2">
    <name type="scientific">Panicum virgatum</name>
    <name type="common">Blackwell switchgrass</name>
    <dbReference type="NCBI Taxonomy" id="38727"/>
    <lineage>
        <taxon>Eukaryota</taxon>
        <taxon>Viridiplantae</taxon>
        <taxon>Streptophyta</taxon>
        <taxon>Embryophyta</taxon>
        <taxon>Tracheophyta</taxon>
        <taxon>Spermatophyta</taxon>
        <taxon>Magnoliopsida</taxon>
        <taxon>Liliopsida</taxon>
        <taxon>Poales</taxon>
        <taxon>Poaceae</taxon>
        <taxon>PACMAD clade</taxon>
        <taxon>Panicoideae</taxon>
        <taxon>Panicodae</taxon>
        <taxon>Paniceae</taxon>
        <taxon>Panicinae</taxon>
        <taxon>Panicum</taxon>
        <taxon>Panicum sect. Hiantes</taxon>
    </lineage>
</organism>
<proteinExistence type="predicted"/>
<comment type="caution">
    <text evidence="1">The sequence shown here is derived from an EMBL/GenBank/DDBJ whole genome shotgun (WGS) entry which is preliminary data.</text>
</comment>
<protein>
    <submittedName>
        <fullName evidence="1">Uncharacterized protein</fullName>
    </submittedName>
</protein>
<gene>
    <name evidence="1" type="ORF">PVAP13_2KG288467</name>
</gene>